<accession>A0A176W6W7</accession>
<gene>
    <name evidence="2" type="ORF">AXG93_115s1540</name>
    <name evidence="1" type="ORF">Mp_5g05210</name>
</gene>
<evidence type="ECO:0000313" key="3">
    <source>
        <dbReference type="Proteomes" id="UP000077202"/>
    </source>
</evidence>
<sequence length="278" mass="31978">MGNCWSTSDYVTPRPTQLLPDPCGISTFSASRNWFMSNNYNVYKGADDNAPLWLFLHVKGNPNGDNDSYFVLENFWRPPFSEEGDVICWCHLPAYQRNQAYQTSGLEEYGISPDLVSEIYWASTEFVDEPGSLPMVHWKRREWSFTIRLGFYRDRYMEEPLGVLDISSKGWIIRKTGGPGKSYIQPKKEARDVRYVFRDKHGLRYPIEIEADMKGMLTYESGMYNCSVTYEQGWAGERRLSITSKPNEDPSLSFLVAFVCANVLSPDDIAANLRSFKL</sequence>
<name>A0A176W6W7_MARPO</name>
<evidence type="ECO:0000313" key="1">
    <source>
        <dbReference type="EMBL" id="BBN10638.1"/>
    </source>
</evidence>
<proteinExistence type="predicted"/>
<dbReference type="AlphaFoldDB" id="A0A176W6W7"/>
<dbReference type="Proteomes" id="UP000077202">
    <property type="component" value="Unassembled WGS sequence"/>
</dbReference>
<protein>
    <submittedName>
        <fullName evidence="2">Uncharacterized protein</fullName>
    </submittedName>
</protein>
<dbReference type="Proteomes" id="UP001162541">
    <property type="component" value="Chromosome 5"/>
</dbReference>
<reference evidence="4" key="3">
    <citation type="journal article" date="2020" name="Curr. Biol.">
        <title>Chromatin organization in early land plants reveals an ancestral association between H3K27me3, transposons, and constitutive heterochromatin.</title>
        <authorList>
            <person name="Montgomery S.A."/>
            <person name="Tanizawa Y."/>
            <person name="Galik B."/>
            <person name="Wang N."/>
            <person name="Ito T."/>
            <person name="Mochizuki T."/>
            <person name="Akimcheva S."/>
            <person name="Bowman J.L."/>
            <person name="Cognat V."/>
            <person name="Marechal-Drouard L."/>
            <person name="Ekker H."/>
            <person name="Hong S.F."/>
            <person name="Kohchi T."/>
            <person name="Lin S.S."/>
            <person name="Liu L.D."/>
            <person name="Nakamura Y."/>
            <person name="Valeeva L.R."/>
            <person name="Shakirov E.V."/>
            <person name="Shippen D.E."/>
            <person name="Wei W.L."/>
            <person name="Yagura M."/>
            <person name="Yamaoka S."/>
            <person name="Yamato K.T."/>
            <person name="Liu C."/>
            <person name="Berger F."/>
        </authorList>
    </citation>
    <scope>NUCLEOTIDE SEQUENCE [LARGE SCALE GENOMIC DNA]</scope>
    <source>
        <strain evidence="4">Tak-1</strain>
    </source>
</reference>
<evidence type="ECO:0000313" key="4">
    <source>
        <dbReference type="Proteomes" id="UP001162541"/>
    </source>
</evidence>
<dbReference type="EMBL" id="LVLJ01001739">
    <property type="protein sequence ID" value="OAE28463.1"/>
    <property type="molecule type" value="Genomic_DNA"/>
</dbReference>
<keyword evidence="3" id="KW-1185">Reference proteome</keyword>
<dbReference type="EMBL" id="AP019870">
    <property type="protein sequence ID" value="BBN10638.1"/>
    <property type="molecule type" value="Genomic_DNA"/>
</dbReference>
<evidence type="ECO:0000313" key="2">
    <source>
        <dbReference type="EMBL" id="OAE28463.1"/>
    </source>
</evidence>
<reference evidence="1" key="2">
    <citation type="journal article" date="2019" name="Curr. Biol.">
        <title>Chromatin organization in early land plants reveals an ancestral association between H3K27me3, transposons, and constitutive heterochromatin.</title>
        <authorList>
            <person name="Montgomery S.A."/>
            <person name="Tanizawa Y."/>
            <person name="Galik B."/>
            <person name="Wang N."/>
            <person name="Ito T."/>
            <person name="Mochizuki T."/>
            <person name="Akimcheva S."/>
            <person name="Bowman J."/>
            <person name="Cognat V."/>
            <person name="Drouard L."/>
            <person name="Ekker H."/>
            <person name="Houng S."/>
            <person name="Kohchi T."/>
            <person name="Lin S."/>
            <person name="Liu L.D."/>
            <person name="Nakamura Y."/>
            <person name="Valeeva L.R."/>
            <person name="Shakirov E.V."/>
            <person name="Shippen D.E."/>
            <person name="Wei W."/>
            <person name="Yagura M."/>
            <person name="Yamaoka S."/>
            <person name="Yamato K.T."/>
            <person name="Liu C."/>
            <person name="Berger F."/>
        </authorList>
    </citation>
    <scope>NUCLEOTIDE SEQUENCE [LARGE SCALE GENOMIC DNA]</scope>
    <source>
        <strain evidence="1">Tak-1</strain>
    </source>
</reference>
<reference evidence="2 3" key="1">
    <citation type="submission" date="2016-03" db="EMBL/GenBank/DDBJ databases">
        <title>Mechanisms controlling the formation of the plant cell surface in tip-growing cells are functionally conserved among land plants.</title>
        <authorList>
            <person name="Honkanen S."/>
            <person name="Jones V.A."/>
            <person name="Morieri G."/>
            <person name="Champion C."/>
            <person name="Hetherington A.J."/>
            <person name="Kelly S."/>
            <person name="Saint-Marcoux D."/>
            <person name="Proust H."/>
            <person name="Prescott H."/>
            <person name="Dolan L."/>
        </authorList>
    </citation>
    <scope>NUCLEOTIDE SEQUENCE [LARGE SCALE GENOMIC DNA]</scope>
    <source>
        <strain evidence="3">cv. Tak-1 and cv. Tak-2</strain>
        <tissue evidence="2">Whole gametophyte</tissue>
    </source>
</reference>
<organism evidence="2 3">
    <name type="scientific">Marchantia polymorpha subsp. ruderalis</name>
    <dbReference type="NCBI Taxonomy" id="1480154"/>
    <lineage>
        <taxon>Eukaryota</taxon>
        <taxon>Viridiplantae</taxon>
        <taxon>Streptophyta</taxon>
        <taxon>Embryophyta</taxon>
        <taxon>Marchantiophyta</taxon>
        <taxon>Marchantiopsida</taxon>
        <taxon>Marchantiidae</taxon>
        <taxon>Marchantiales</taxon>
        <taxon>Marchantiaceae</taxon>
        <taxon>Marchantia</taxon>
    </lineage>
</organism>